<dbReference type="PATRIC" id="fig|1423812.3.peg.1525"/>
<organism evidence="1 2">
    <name type="scientific">Liquorilactobacillus uvarum DSM 19971</name>
    <dbReference type="NCBI Taxonomy" id="1423812"/>
    <lineage>
        <taxon>Bacteria</taxon>
        <taxon>Bacillati</taxon>
        <taxon>Bacillota</taxon>
        <taxon>Bacilli</taxon>
        <taxon>Lactobacillales</taxon>
        <taxon>Lactobacillaceae</taxon>
        <taxon>Liquorilactobacillus</taxon>
    </lineage>
</organism>
<dbReference type="STRING" id="1423812.FD20_GL001436"/>
<proteinExistence type="predicted"/>
<gene>
    <name evidence="1" type="ORF">FD20_GL001436</name>
</gene>
<dbReference type="RefSeq" id="WP_057736042.1">
    <property type="nucleotide sequence ID" value="NZ_AZEG01000003.1"/>
</dbReference>
<dbReference type="Pfam" id="PF05256">
    <property type="entry name" value="UPF0223"/>
    <property type="match status" value="1"/>
</dbReference>
<name>A0A0R1Q2V3_9LACO</name>
<sequence length="95" mass="11423">MKLPQNISYPLKDEWSTEDIVKATEFYYAVEKLNTTKIERKIFFNKYADFVKVAPMKMTQKQLDREFYQLSGLSIYQAVQFARKTEKDYLHLKIQ</sequence>
<dbReference type="AlphaFoldDB" id="A0A0R1Q2V3"/>
<dbReference type="Gene3D" id="1.10.220.80">
    <property type="entry name" value="BH2638-like"/>
    <property type="match status" value="1"/>
</dbReference>
<comment type="caution">
    <text evidence="1">The sequence shown here is derived from an EMBL/GenBank/DDBJ whole genome shotgun (WGS) entry which is preliminary data.</text>
</comment>
<dbReference type="Proteomes" id="UP000051155">
    <property type="component" value="Unassembled WGS sequence"/>
</dbReference>
<dbReference type="InterPro" id="IPR007920">
    <property type="entry name" value="UPF0223"/>
</dbReference>
<dbReference type="OrthoDB" id="1649074at2"/>
<dbReference type="InterPro" id="IPR023324">
    <property type="entry name" value="BH2638-like_sf"/>
</dbReference>
<dbReference type="SUPFAM" id="SSF158504">
    <property type="entry name" value="BH2638-like"/>
    <property type="match status" value="1"/>
</dbReference>
<evidence type="ECO:0000313" key="2">
    <source>
        <dbReference type="Proteomes" id="UP000051155"/>
    </source>
</evidence>
<evidence type="ECO:0000313" key="1">
    <source>
        <dbReference type="EMBL" id="KRL38718.1"/>
    </source>
</evidence>
<reference evidence="1 2" key="1">
    <citation type="journal article" date="2015" name="Genome Announc.">
        <title>Expanding the biotechnology potential of lactobacilli through comparative genomics of 213 strains and associated genera.</title>
        <authorList>
            <person name="Sun Z."/>
            <person name="Harris H.M."/>
            <person name="McCann A."/>
            <person name="Guo C."/>
            <person name="Argimon S."/>
            <person name="Zhang W."/>
            <person name="Yang X."/>
            <person name="Jeffery I.B."/>
            <person name="Cooney J.C."/>
            <person name="Kagawa T.F."/>
            <person name="Liu W."/>
            <person name="Song Y."/>
            <person name="Salvetti E."/>
            <person name="Wrobel A."/>
            <person name="Rasinkangas P."/>
            <person name="Parkhill J."/>
            <person name="Rea M.C."/>
            <person name="O'Sullivan O."/>
            <person name="Ritari J."/>
            <person name="Douillard F.P."/>
            <person name="Paul Ross R."/>
            <person name="Yang R."/>
            <person name="Briner A.E."/>
            <person name="Felis G.E."/>
            <person name="de Vos W.M."/>
            <person name="Barrangou R."/>
            <person name="Klaenhammer T.R."/>
            <person name="Caufield P.W."/>
            <person name="Cui Y."/>
            <person name="Zhang H."/>
            <person name="O'Toole P.W."/>
        </authorList>
    </citation>
    <scope>NUCLEOTIDE SEQUENCE [LARGE SCALE GENOMIC DNA]</scope>
    <source>
        <strain evidence="1 2">DSM 19971</strain>
    </source>
</reference>
<dbReference type="EMBL" id="AZEG01000003">
    <property type="protein sequence ID" value="KRL38718.1"/>
    <property type="molecule type" value="Genomic_DNA"/>
</dbReference>
<protein>
    <submittedName>
        <fullName evidence="1">Uncharacterized protein</fullName>
    </submittedName>
</protein>
<keyword evidence="2" id="KW-1185">Reference proteome</keyword>
<accession>A0A0R1Q2V3</accession>